<accession>A0A934VUD1</accession>
<dbReference type="AlphaFoldDB" id="A0A934VUD1"/>
<gene>
    <name evidence="2" type="ORF">JJJ17_07095</name>
</gene>
<keyword evidence="3" id="KW-1185">Reference proteome</keyword>
<evidence type="ECO:0000313" key="3">
    <source>
        <dbReference type="Proteomes" id="UP000640485"/>
    </source>
</evidence>
<evidence type="ECO:0000256" key="1">
    <source>
        <dbReference type="SAM" id="SignalP"/>
    </source>
</evidence>
<protein>
    <submittedName>
        <fullName evidence="2">DUF4893 domain-containing protein</fullName>
    </submittedName>
</protein>
<proteinExistence type="predicted"/>
<dbReference type="Pfam" id="PF16233">
    <property type="entry name" value="DUF4893"/>
    <property type="match status" value="1"/>
</dbReference>
<dbReference type="EMBL" id="JAEPRQ010000002">
    <property type="protein sequence ID" value="MBK4215686.1"/>
    <property type="molecule type" value="Genomic_DNA"/>
</dbReference>
<evidence type="ECO:0000313" key="2">
    <source>
        <dbReference type="EMBL" id="MBK4215686.1"/>
    </source>
</evidence>
<feature type="signal peptide" evidence="1">
    <location>
        <begin position="1"/>
        <end position="21"/>
    </location>
</feature>
<dbReference type="RefSeq" id="WP_200684966.1">
    <property type="nucleotide sequence ID" value="NZ_JAEPRQ010000002.1"/>
</dbReference>
<reference evidence="2" key="1">
    <citation type="submission" date="2021-01" db="EMBL/GenBank/DDBJ databases">
        <title>Paracoccus amoyensis sp. nov., isolated from the surface seawater along the coast of Xiamen Island, China.</title>
        <authorList>
            <person name="Lyu L."/>
        </authorList>
    </citation>
    <scope>NUCLEOTIDE SEQUENCE</scope>
    <source>
        <strain evidence="2">MJ17</strain>
    </source>
</reference>
<feature type="chain" id="PRO_5037300328" evidence="1">
    <location>
        <begin position="22"/>
        <end position="197"/>
    </location>
</feature>
<name>A0A934VUD1_9RHOB</name>
<dbReference type="Proteomes" id="UP000640485">
    <property type="component" value="Unassembled WGS sequence"/>
</dbReference>
<sequence>MPMNKLLTAIALSLLALPALAEDIPIRTDDAERLAQLDATTGEALRQAFAGATAEEAQTIARALTGEALPAGVALELMPGEWSCRMAKLGGLLPVVIYQPFRCVFRKDGTFEKLTGSQRTIGSAQADGERLLYLGTGFIAGDTPPGYADLPEDIDATASPQRFPEIGVIELTGPDSGRILFPAPHVESRLNILILSR</sequence>
<dbReference type="InterPro" id="IPR032609">
    <property type="entry name" value="DUF4893"/>
</dbReference>
<organism evidence="2 3">
    <name type="scientific">Paracoccus caeni</name>
    <dbReference type="NCBI Taxonomy" id="657651"/>
    <lineage>
        <taxon>Bacteria</taxon>
        <taxon>Pseudomonadati</taxon>
        <taxon>Pseudomonadota</taxon>
        <taxon>Alphaproteobacteria</taxon>
        <taxon>Rhodobacterales</taxon>
        <taxon>Paracoccaceae</taxon>
        <taxon>Paracoccus</taxon>
    </lineage>
</organism>
<comment type="caution">
    <text evidence="2">The sequence shown here is derived from an EMBL/GenBank/DDBJ whole genome shotgun (WGS) entry which is preliminary data.</text>
</comment>
<keyword evidence="1" id="KW-0732">Signal</keyword>